<dbReference type="RefSeq" id="WP_122197982.1">
    <property type="nucleotide sequence ID" value="NZ_JBHSKC010000028.1"/>
</dbReference>
<dbReference type="AlphaFoldDB" id="A0A3M2LNL0"/>
<sequence length="121" mass="13737">MTRDNPAEPGINLVYRIAVAGGLRNLASLIERRMDLPVPMRVEIHYPVIGDTDDAERAEIDRIAAILGETPEYQYNGHHYTVTHEMGPVAYVATAITREYMARHNAETAAARRYRRETWGE</sequence>
<evidence type="ECO:0000313" key="1">
    <source>
        <dbReference type="EMBL" id="RMI39054.1"/>
    </source>
</evidence>
<name>A0A3M2LNL0_9ACTN</name>
<reference evidence="1 2" key="1">
    <citation type="submission" date="2018-10" db="EMBL/GenBank/DDBJ databases">
        <title>Isolation from soil.</title>
        <authorList>
            <person name="Hu J."/>
        </authorList>
    </citation>
    <scope>NUCLEOTIDE SEQUENCE [LARGE SCALE GENOMIC DNA]</scope>
    <source>
        <strain evidence="1 2">NEAU-Ht49</strain>
    </source>
</reference>
<evidence type="ECO:0000313" key="2">
    <source>
        <dbReference type="Proteomes" id="UP000282674"/>
    </source>
</evidence>
<dbReference type="OrthoDB" id="3530961at2"/>
<organism evidence="1 2">
    <name type="scientific">Actinomadura harenae</name>
    <dbReference type="NCBI Taxonomy" id="2483351"/>
    <lineage>
        <taxon>Bacteria</taxon>
        <taxon>Bacillati</taxon>
        <taxon>Actinomycetota</taxon>
        <taxon>Actinomycetes</taxon>
        <taxon>Streptosporangiales</taxon>
        <taxon>Thermomonosporaceae</taxon>
        <taxon>Actinomadura</taxon>
    </lineage>
</organism>
<keyword evidence="2" id="KW-1185">Reference proteome</keyword>
<comment type="caution">
    <text evidence="1">The sequence shown here is derived from an EMBL/GenBank/DDBJ whole genome shotgun (WGS) entry which is preliminary data.</text>
</comment>
<dbReference type="EMBL" id="RFFG01000074">
    <property type="protein sequence ID" value="RMI39054.1"/>
    <property type="molecule type" value="Genomic_DNA"/>
</dbReference>
<protein>
    <submittedName>
        <fullName evidence="1">Uncharacterized protein</fullName>
    </submittedName>
</protein>
<accession>A0A3M2LNL0</accession>
<proteinExistence type="predicted"/>
<dbReference type="Proteomes" id="UP000282674">
    <property type="component" value="Unassembled WGS sequence"/>
</dbReference>
<gene>
    <name evidence="1" type="ORF">EBO15_30795</name>
</gene>